<dbReference type="SUPFAM" id="SSF52833">
    <property type="entry name" value="Thioredoxin-like"/>
    <property type="match status" value="1"/>
</dbReference>
<dbReference type="CDD" id="cd02969">
    <property type="entry name" value="PRX_like1"/>
    <property type="match status" value="1"/>
</dbReference>
<dbReference type="PROSITE" id="PS51352">
    <property type="entry name" value="THIOREDOXIN_2"/>
    <property type="match status" value="1"/>
</dbReference>
<dbReference type="InterPro" id="IPR013766">
    <property type="entry name" value="Thioredoxin_domain"/>
</dbReference>
<keyword evidence="3" id="KW-1185">Reference proteome</keyword>
<name>A0A150XGV9_9BACT</name>
<dbReference type="Proteomes" id="UP000075606">
    <property type="component" value="Unassembled WGS sequence"/>
</dbReference>
<dbReference type="InterPro" id="IPR000866">
    <property type="entry name" value="AhpC/TSA"/>
</dbReference>
<evidence type="ECO:0000313" key="3">
    <source>
        <dbReference type="Proteomes" id="UP000075606"/>
    </source>
</evidence>
<gene>
    <name evidence="2" type="ORF">AWW68_04005</name>
</gene>
<dbReference type="OrthoDB" id="9809746at2"/>
<comment type="caution">
    <text evidence="2">The sequence shown here is derived from an EMBL/GenBank/DDBJ whole genome shotgun (WGS) entry which is preliminary data.</text>
</comment>
<dbReference type="STRING" id="333140.AWW68_04005"/>
<dbReference type="AlphaFoldDB" id="A0A150XGV9"/>
<dbReference type="EMBL" id="LRPC01000001">
    <property type="protein sequence ID" value="KYG77941.1"/>
    <property type="molecule type" value="Genomic_DNA"/>
</dbReference>
<dbReference type="GO" id="GO:0016209">
    <property type="term" value="F:antioxidant activity"/>
    <property type="evidence" value="ECO:0007669"/>
    <property type="project" value="InterPro"/>
</dbReference>
<dbReference type="PANTHER" id="PTHR43640">
    <property type="entry name" value="OS07G0260300 PROTEIN"/>
    <property type="match status" value="1"/>
</dbReference>
<dbReference type="Gene3D" id="3.40.30.10">
    <property type="entry name" value="Glutaredoxin"/>
    <property type="match status" value="1"/>
</dbReference>
<dbReference type="Pfam" id="PF00578">
    <property type="entry name" value="AhpC-TSA"/>
    <property type="match status" value="1"/>
</dbReference>
<dbReference type="PANTHER" id="PTHR43640:SF1">
    <property type="entry name" value="THIOREDOXIN-DEPENDENT PEROXIREDOXIN"/>
    <property type="match status" value="1"/>
</dbReference>
<accession>A0A150XGV9</accession>
<evidence type="ECO:0000259" key="1">
    <source>
        <dbReference type="PROSITE" id="PS51352"/>
    </source>
</evidence>
<evidence type="ECO:0000313" key="2">
    <source>
        <dbReference type="EMBL" id="KYG77941.1"/>
    </source>
</evidence>
<feature type="domain" description="Thioredoxin" evidence="1">
    <location>
        <begin position="25"/>
        <end position="183"/>
    </location>
</feature>
<dbReference type="RefSeq" id="WP_068216829.1">
    <property type="nucleotide sequence ID" value="NZ_CP139724.1"/>
</dbReference>
<dbReference type="InterPro" id="IPR047262">
    <property type="entry name" value="PRX-like1"/>
</dbReference>
<proteinExistence type="predicted"/>
<dbReference type="GO" id="GO:0016491">
    <property type="term" value="F:oxidoreductase activity"/>
    <property type="evidence" value="ECO:0007669"/>
    <property type="project" value="InterPro"/>
</dbReference>
<sequence length="203" mass="21996">MQALKALALTGILLLSNFGSKENGLGVGDKAADFNLKNVDGKMISLSSNKAAKGYILVFTCNTCPYANMYEQRIIDLHNKYAGQGYPVLAIQPNDTGKSPGDSFENMQARAKEKAYPFPYVIDETQQTTTTYGATNTPQVYVLNKVSDNNFRVEYIGAIDNNSRNASAASKHYVQEAVDSLIAGADVSTKSTKAIGCTIKWSN</sequence>
<organism evidence="2 3">
    <name type="scientific">Roseivirga spongicola</name>
    <dbReference type="NCBI Taxonomy" id="333140"/>
    <lineage>
        <taxon>Bacteria</taxon>
        <taxon>Pseudomonadati</taxon>
        <taxon>Bacteroidota</taxon>
        <taxon>Cytophagia</taxon>
        <taxon>Cytophagales</taxon>
        <taxon>Roseivirgaceae</taxon>
        <taxon>Roseivirga</taxon>
    </lineage>
</organism>
<reference evidence="2 3" key="1">
    <citation type="submission" date="2016-01" db="EMBL/GenBank/DDBJ databases">
        <title>Genome sequencing of Roseivirga spongicola UST030701-084.</title>
        <authorList>
            <person name="Selvaratnam C."/>
            <person name="Thevarajoo S."/>
            <person name="Goh K.M."/>
            <person name="Ee R."/>
            <person name="Chan K.-G."/>
            <person name="Chong C.S."/>
        </authorList>
    </citation>
    <scope>NUCLEOTIDE SEQUENCE [LARGE SCALE GENOMIC DNA]</scope>
    <source>
        <strain evidence="2 3">UST030701-084</strain>
    </source>
</reference>
<protein>
    <submittedName>
        <fullName evidence="2">Redoxin</fullName>
    </submittedName>
</protein>
<dbReference type="InterPro" id="IPR036249">
    <property type="entry name" value="Thioredoxin-like_sf"/>
</dbReference>